<reference evidence="2 3" key="1">
    <citation type="submission" date="2018-09" db="EMBL/GenBank/DDBJ databases">
        <title>Genomic Encyclopedia of Archaeal and Bacterial Type Strains, Phase II (KMG-II): from individual species to whole genera.</title>
        <authorList>
            <person name="Goeker M."/>
        </authorList>
    </citation>
    <scope>NUCLEOTIDE SEQUENCE [LARGE SCALE GENOMIC DNA]</scope>
    <source>
        <strain evidence="2 3">DSM 21950</strain>
    </source>
</reference>
<protein>
    <recommendedName>
        <fullName evidence="4">Lipocalin-like protein</fullName>
    </recommendedName>
</protein>
<dbReference type="EMBL" id="RAPQ01000009">
    <property type="protein sequence ID" value="RKE02490.1"/>
    <property type="molecule type" value="Genomic_DNA"/>
</dbReference>
<evidence type="ECO:0000256" key="1">
    <source>
        <dbReference type="SAM" id="Phobius"/>
    </source>
</evidence>
<name>A0A419X4F3_9BACT</name>
<dbReference type="PROSITE" id="PS51257">
    <property type="entry name" value="PROKAR_LIPOPROTEIN"/>
    <property type="match status" value="1"/>
</dbReference>
<evidence type="ECO:0000313" key="2">
    <source>
        <dbReference type="EMBL" id="RKE02490.1"/>
    </source>
</evidence>
<keyword evidence="1" id="KW-0812">Transmembrane</keyword>
<keyword evidence="3" id="KW-1185">Reference proteome</keyword>
<keyword evidence="1" id="KW-1133">Transmembrane helix</keyword>
<proteinExistence type="predicted"/>
<gene>
    <name evidence="2" type="ORF">BXY64_2580</name>
</gene>
<sequence>MIPKEYTRKNPFAHVVILIGILYLTIACTDEKPEDDFLGEAYKSLQGEWQWIKTESPRTRSEFTPESEGYQESIVFKTNDTVEYYRDEELSHKYPYKLKYRIDNSMDANSDSTLVLVINNGTESFFSTENDSLIINQSYVDGPVTYYERKK</sequence>
<keyword evidence="1" id="KW-0472">Membrane</keyword>
<dbReference type="Proteomes" id="UP000284531">
    <property type="component" value="Unassembled WGS sequence"/>
</dbReference>
<dbReference type="RefSeq" id="WP_120240350.1">
    <property type="nucleotide sequence ID" value="NZ_RAPQ01000009.1"/>
</dbReference>
<evidence type="ECO:0000313" key="3">
    <source>
        <dbReference type="Proteomes" id="UP000284531"/>
    </source>
</evidence>
<dbReference type="AlphaFoldDB" id="A0A419X4F3"/>
<evidence type="ECO:0008006" key="4">
    <source>
        <dbReference type="Google" id="ProtNLM"/>
    </source>
</evidence>
<accession>A0A419X4F3</accession>
<dbReference type="OrthoDB" id="1118927at2"/>
<comment type="caution">
    <text evidence="2">The sequence shown here is derived from an EMBL/GenBank/DDBJ whole genome shotgun (WGS) entry which is preliminary data.</text>
</comment>
<feature type="transmembrane region" description="Helical" evidence="1">
    <location>
        <begin position="12"/>
        <end position="29"/>
    </location>
</feature>
<organism evidence="2 3">
    <name type="scientific">Marinifilum flexuosum</name>
    <dbReference type="NCBI Taxonomy" id="1117708"/>
    <lineage>
        <taxon>Bacteria</taxon>
        <taxon>Pseudomonadati</taxon>
        <taxon>Bacteroidota</taxon>
        <taxon>Bacteroidia</taxon>
        <taxon>Marinilabiliales</taxon>
        <taxon>Marinifilaceae</taxon>
    </lineage>
</organism>